<dbReference type="PANTHER" id="PTHR34001">
    <property type="entry name" value="BLL7405 PROTEIN"/>
    <property type="match status" value="1"/>
</dbReference>
<evidence type="ECO:0000313" key="8">
    <source>
        <dbReference type="Proteomes" id="UP000193396"/>
    </source>
</evidence>
<evidence type="ECO:0000259" key="6">
    <source>
        <dbReference type="Pfam" id="PF13505"/>
    </source>
</evidence>
<feature type="chain" id="PRO_5013254553" description="Outer membrane protein beta-barrel domain-containing protein" evidence="5">
    <location>
        <begin position="20"/>
        <end position="237"/>
    </location>
</feature>
<dbReference type="Pfam" id="PF13505">
    <property type="entry name" value="OMP_b-brl"/>
    <property type="match status" value="1"/>
</dbReference>
<dbReference type="SUPFAM" id="SSF56925">
    <property type="entry name" value="OMPA-like"/>
    <property type="match status" value="1"/>
</dbReference>
<dbReference type="InterPro" id="IPR051692">
    <property type="entry name" value="OMP-like"/>
</dbReference>
<keyword evidence="2 5" id="KW-0732">Signal</keyword>
<comment type="similarity">
    <text evidence="4">Belongs to the Omp25/RopB family.</text>
</comment>
<evidence type="ECO:0000313" key="7">
    <source>
        <dbReference type="EMBL" id="OSQ49058.1"/>
    </source>
</evidence>
<evidence type="ECO:0000256" key="5">
    <source>
        <dbReference type="SAM" id="SignalP"/>
    </source>
</evidence>
<dbReference type="PANTHER" id="PTHR34001:SF3">
    <property type="entry name" value="BLL7405 PROTEIN"/>
    <property type="match status" value="1"/>
</dbReference>
<dbReference type="EMBL" id="JFKB01000003">
    <property type="protein sequence ID" value="OSQ49058.1"/>
    <property type="molecule type" value="Genomic_DNA"/>
</dbReference>
<reference evidence="7 8" key="1">
    <citation type="submission" date="2014-03" db="EMBL/GenBank/DDBJ databases">
        <title>The draft genome sequence of Thalassospira alkalitolerans JCM 18968.</title>
        <authorList>
            <person name="Lai Q."/>
            <person name="Shao Z."/>
        </authorList>
    </citation>
    <scope>NUCLEOTIDE SEQUENCE [LARGE SCALE GENOMIC DNA]</scope>
    <source>
        <strain evidence="7 8">JCM 18968</strain>
    </source>
</reference>
<comment type="subcellular location">
    <subcellularLocation>
        <location evidence="1">Membrane</location>
    </subcellularLocation>
</comment>
<gene>
    <name evidence="7" type="ORF">TALK_05460</name>
</gene>
<evidence type="ECO:0000256" key="2">
    <source>
        <dbReference type="ARBA" id="ARBA00022729"/>
    </source>
</evidence>
<comment type="caution">
    <text evidence="7">The sequence shown here is derived from an EMBL/GenBank/DDBJ whole genome shotgun (WGS) entry which is preliminary data.</text>
</comment>
<dbReference type="Gene3D" id="2.40.160.20">
    <property type="match status" value="1"/>
</dbReference>
<dbReference type="STRING" id="1293890.TALK_05460"/>
<dbReference type="Proteomes" id="UP000193396">
    <property type="component" value="Unassembled WGS sequence"/>
</dbReference>
<dbReference type="InterPro" id="IPR027385">
    <property type="entry name" value="Beta-barrel_OMP"/>
</dbReference>
<dbReference type="InterPro" id="IPR011250">
    <property type="entry name" value="OMP/PagP_B-barrel"/>
</dbReference>
<evidence type="ECO:0000256" key="3">
    <source>
        <dbReference type="ARBA" id="ARBA00023136"/>
    </source>
</evidence>
<keyword evidence="3" id="KW-0472">Membrane</keyword>
<feature type="signal peptide" evidence="5">
    <location>
        <begin position="1"/>
        <end position="19"/>
    </location>
</feature>
<evidence type="ECO:0000256" key="1">
    <source>
        <dbReference type="ARBA" id="ARBA00004370"/>
    </source>
</evidence>
<accession>A0A1Y2LDI6</accession>
<organism evidence="7 8">
    <name type="scientific">Thalassospira alkalitolerans</name>
    <dbReference type="NCBI Taxonomy" id="1293890"/>
    <lineage>
        <taxon>Bacteria</taxon>
        <taxon>Pseudomonadati</taxon>
        <taxon>Pseudomonadota</taxon>
        <taxon>Alphaproteobacteria</taxon>
        <taxon>Rhodospirillales</taxon>
        <taxon>Thalassospiraceae</taxon>
        <taxon>Thalassospira</taxon>
    </lineage>
</organism>
<feature type="domain" description="Outer membrane protein beta-barrel" evidence="6">
    <location>
        <begin position="4"/>
        <end position="237"/>
    </location>
</feature>
<protein>
    <recommendedName>
        <fullName evidence="6">Outer membrane protein beta-barrel domain-containing protein</fullName>
    </recommendedName>
</protein>
<keyword evidence="8" id="KW-1185">Reference proteome</keyword>
<dbReference type="AlphaFoldDB" id="A0A1Y2LDI6"/>
<sequence>MAATLLALGLAGLSNSATAEEWLLTPYLRADLGYSMTIDDRDDFFDSAERDSVELTSYKGQRYQIGAGLNLTDYLRTDITVSYGARLSAADDYRDVDGTPNKPANKLNSGAFETSNWSTMMNVYVDPLSIAGVDVGAFSPYLQGGIGWARNKTEKLFFPDSTFIRGDTHNDLAWQIGAGVGYAISDHWKLDLSYRYLDMGEVRGGDTYINGATATKVEATQFDLRAHEIMIGLQYQF</sequence>
<dbReference type="GO" id="GO:0016020">
    <property type="term" value="C:membrane"/>
    <property type="evidence" value="ECO:0007669"/>
    <property type="project" value="UniProtKB-SubCell"/>
</dbReference>
<dbReference type="RefSeq" id="WP_169714954.1">
    <property type="nucleotide sequence ID" value="NZ_JBLXAE010000016.1"/>
</dbReference>
<proteinExistence type="inferred from homology"/>
<name>A0A1Y2LDI6_9PROT</name>
<evidence type="ECO:0000256" key="4">
    <source>
        <dbReference type="ARBA" id="ARBA00038306"/>
    </source>
</evidence>